<dbReference type="OMA" id="PAYECRS"/>
<reference evidence="11 12" key="1">
    <citation type="journal article" date="2018" name="Nat. Ecol. Evol.">
        <title>Shark genomes provide insights into elasmobranch evolution and the origin of vertebrates.</title>
        <authorList>
            <person name="Hara Y"/>
            <person name="Yamaguchi K"/>
            <person name="Onimaru K"/>
            <person name="Kadota M"/>
            <person name="Koyanagi M"/>
            <person name="Keeley SD"/>
            <person name="Tatsumi K"/>
            <person name="Tanaka K"/>
            <person name="Motone F"/>
            <person name="Kageyama Y"/>
            <person name="Nozu R"/>
            <person name="Adachi N"/>
            <person name="Nishimura O"/>
            <person name="Nakagawa R"/>
            <person name="Tanegashima C"/>
            <person name="Kiyatake I"/>
            <person name="Matsumoto R"/>
            <person name="Murakumo K"/>
            <person name="Nishida K"/>
            <person name="Terakita A"/>
            <person name="Kuratani S"/>
            <person name="Sato K"/>
            <person name="Hyodo S Kuraku.S."/>
        </authorList>
    </citation>
    <scope>NUCLEOTIDE SEQUENCE [LARGE SCALE GENOMIC DNA]</scope>
</reference>
<evidence type="ECO:0000313" key="11">
    <source>
        <dbReference type="EMBL" id="GCC28466.1"/>
    </source>
</evidence>
<dbReference type="PANTHER" id="PTHR31164">
    <property type="entry name" value="RAD52 MOTIF-CONTAINING PROTEIN 1"/>
    <property type="match status" value="1"/>
</dbReference>
<evidence type="ECO:0000256" key="8">
    <source>
        <dbReference type="ARBA" id="ARBA00023242"/>
    </source>
</evidence>
<comment type="subunit">
    <text evidence="3">Homodimer.</text>
</comment>
<dbReference type="InterPro" id="IPR034200">
    <property type="entry name" value="RDM1_RRM"/>
</dbReference>
<dbReference type="Gene3D" id="3.30.70.330">
    <property type="match status" value="1"/>
</dbReference>
<dbReference type="Proteomes" id="UP000287033">
    <property type="component" value="Unassembled WGS sequence"/>
</dbReference>
<keyword evidence="12" id="KW-1185">Reference proteome</keyword>
<evidence type="ECO:0000256" key="7">
    <source>
        <dbReference type="ARBA" id="ARBA00023125"/>
    </source>
</evidence>
<dbReference type="AlphaFoldDB" id="A0A401SDI6"/>
<keyword evidence="5" id="KW-0963">Cytoplasm</keyword>
<name>A0A401SDI6_CHIPU</name>
<proteinExistence type="predicted"/>
<evidence type="ECO:0000256" key="6">
    <source>
        <dbReference type="ARBA" id="ARBA00022884"/>
    </source>
</evidence>
<evidence type="ECO:0000259" key="10">
    <source>
        <dbReference type="PROSITE" id="PS50102"/>
    </source>
</evidence>
<evidence type="ECO:0000256" key="4">
    <source>
        <dbReference type="ARBA" id="ARBA00013723"/>
    </source>
</evidence>
<dbReference type="InterPro" id="IPR000504">
    <property type="entry name" value="RRM_dom"/>
</dbReference>
<evidence type="ECO:0000256" key="9">
    <source>
        <dbReference type="PROSITE-ProRule" id="PRU00176"/>
    </source>
</evidence>
<sequence>MAAFGGSPAQAEIVDFKMPTANNKTLFVCNILPRESEAEIYDCIFRVFSDFGLLYSVRVCRNAAVAEPGYYAIVKFYSAFSAAKAQSDTNKKCLFQRIPLKVQMCTKRQSMKTSQENQPPLNSIKCQELANYYLGFNGWCSRIIALQNISNSDGCEENTQELVQLERKSIKYICMMEIKLINYGMCCKGIGISEEFDQDVTDPLNFTLKVGRAQKAATQKALSDAFQKILFVVLGNGKVSLQWSSEHNETDCFTEDELQTQLQVNDISMSQFEHEGQEEILSDLSFTAASVEGTDT</sequence>
<evidence type="ECO:0000256" key="3">
    <source>
        <dbReference type="ARBA" id="ARBA00011738"/>
    </source>
</evidence>
<feature type="domain" description="RRM" evidence="10">
    <location>
        <begin position="24"/>
        <end position="107"/>
    </location>
</feature>
<dbReference type="GO" id="GO:0006302">
    <property type="term" value="P:double-strand break repair"/>
    <property type="evidence" value="ECO:0007669"/>
    <property type="project" value="UniProtKB-ARBA"/>
</dbReference>
<dbReference type="Gene3D" id="3.30.390.80">
    <property type="entry name" value="DNA repair protein Rad52/59/22"/>
    <property type="match status" value="1"/>
</dbReference>
<dbReference type="InterPro" id="IPR012677">
    <property type="entry name" value="Nucleotide-bd_a/b_plait_sf"/>
</dbReference>
<dbReference type="STRING" id="137246.A0A401SDI6"/>
<dbReference type="SUPFAM" id="SSF54768">
    <property type="entry name" value="dsRNA-binding domain-like"/>
    <property type="match status" value="1"/>
</dbReference>
<keyword evidence="8" id="KW-0539">Nucleus</keyword>
<dbReference type="EMBL" id="BEZZ01000207">
    <property type="protein sequence ID" value="GCC28466.1"/>
    <property type="molecule type" value="Genomic_DNA"/>
</dbReference>
<evidence type="ECO:0000313" key="12">
    <source>
        <dbReference type="Proteomes" id="UP000287033"/>
    </source>
</evidence>
<dbReference type="PANTHER" id="PTHR31164:SF1">
    <property type="entry name" value="RAD52 MOTIF-CONTAINING PROTEIN 1"/>
    <property type="match status" value="1"/>
</dbReference>
<dbReference type="InterPro" id="IPR040224">
    <property type="entry name" value="RDM1"/>
</dbReference>
<dbReference type="OrthoDB" id="6287754at2759"/>
<dbReference type="InterPro" id="IPR042525">
    <property type="entry name" value="Rad52_Rad59_Rad22_sf"/>
</dbReference>
<dbReference type="CDD" id="cd12364">
    <property type="entry name" value="RRM_RDM1"/>
    <property type="match status" value="1"/>
</dbReference>
<dbReference type="InterPro" id="IPR057652">
    <property type="entry name" value="DSRM_RDM1"/>
</dbReference>
<evidence type="ECO:0000256" key="1">
    <source>
        <dbReference type="ARBA" id="ARBA00004496"/>
    </source>
</evidence>
<dbReference type="InterPro" id="IPR035979">
    <property type="entry name" value="RBD_domain_sf"/>
</dbReference>
<evidence type="ECO:0000256" key="2">
    <source>
        <dbReference type="ARBA" id="ARBA00004604"/>
    </source>
</evidence>
<keyword evidence="7" id="KW-0238">DNA-binding</keyword>
<dbReference type="GO" id="GO:0006310">
    <property type="term" value="P:DNA recombination"/>
    <property type="evidence" value="ECO:0007669"/>
    <property type="project" value="UniProtKB-ARBA"/>
</dbReference>
<dbReference type="SUPFAM" id="SSF54928">
    <property type="entry name" value="RNA-binding domain, RBD"/>
    <property type="match status" value="1"/>
</dbReference>
<protein>
    <recommendedName>
        <fullName evidence="4">RAD52 motif-containing protein 1</fullName>
    </recommendedName>
</protein>
<dbReference type="GO" id="GO:0003677">
    <property type="term" value="F:DNA binding"/>
    <property type="evidence" value="ECO:0007669"/>
    <property type="project" value="UniProtKB-KW"/>
</dbReference>
<comment type="caution">
    <text evidence="11">The sequence shown here is derived from an EMBL/GenBank/DDBJ whole genome shotgun (WGS) entry which is preliminary data.</text>
</comment>
<dbReference type="PROSITE" id="PS50102">
    <property type="entry name" value="RRM"/>
    <property type="match status" value="1"/>
</dbReference>
<gene>
    <name evidence="11" type="ORF">chiPu_0006896</name>
</gene>
<dbReference type="FunFam" id="3.30.390.80:FF:000002">
    <property type="entry name" value="RAD52 motif containing 1"/>
    <property type="match status" value="1"/>
</dbReference>
<dbReference type="GO" id="GO:0005730">
    <property type="term" value="C:nucleolus"/>
    <property type="evidence" value="ECO:0007669"/>
    <property type="project" value="UniProtKB-SubCell"/>
</dbReference>
<dbReference type="GO" id="GO:0003723">
    <property type="term" value="F:RNA binding"/>
    <property type="evidence" value="ECO:0007669"/>
    <property type="project" value="UniProtKB-UniRule"/>
</dbReference>
<accession>A0A401SDI6</accession>
<dbReference type="GO" id="GO:0005737">
    <property type="term" value="C:cytoplasm"/>
    <property type="evidence" value="ECO:0007669"/>
    <property type="project" value="UniProtKB-SubCell"/>
</dbReference>
<organism evidence="11 12">
    <name type="scientific">Chiloscyllium punctatum</name>
    <name type="common">Brownbanded bambooshark</name>
    <name type="synonym">Hemiscyllium punctatum</name>
    <dbReference type="NCBI Taxonomy" id="137246"/>
    <lineage>
        <taxon>Eukaryota</taxon>
        <taxon>Metazoa</taxon>
        <taxon>Chordata</taxon>
        <taxon>Craniata</taxon>
        <taxon>Vertebrata</taxon>
        <taxon>Chondrichthyes</taxon>
        <taxon>Elasmobranchii</taxon>
        <taxon>Galeomorphii</taxon>
        <taxon>Galeoidea</taxon>
        <taxon>Orectolobiformes</taxon>
        <taxon>Hemiscylliidae</taxon>
        <taxon>Chiloscyllium</taxon>
    </lineage>
</organism>
<evidence type="ECO:0000256" key="5">
    <source>
        <dbReference type="ARBA" id="ARBA00022490"/>
    </source>
</evidence>
<comment type="subcellular location">
    <subcellularLocation>
        <location evidence="1">Cytoplasm</location>
    </subcellularLocation>
    <subcellularLocation>
        <location evidence="2">Nucleus</location>
        <location evidence="2">Nucleolus</location>
    </subcellularLocation>
</comment>
<dbReference type="Pfam" id="PF25517">
    <property type="entry name" value="DSRM_RDM1"/>
    <property type="match status" value="1"/>
</dbReference>
<keyword evidence="6 9" id="KW-0694">RNA-binding</keyword>